<organism evidence="2 3">
    <name type="scientific">Candidatus Liberibacter africanus PTSAPSY</name>
    <dbReference type="NCBI Taxonomy" id="1277257"/>
    <lineage>
        <taxon>Bacteria</taxon>
        <taxon>Pseudomonadati</taxon>
        <taxon>Pseudomonadota</taxon>
        <taxon>Alphaproteobacteria</taxon>
        <taxon>Hyphomicrobiales</taxon>
        <taxon>Rhizobiaceae</taxon>
        <taxon>Liberibacter</taxon>
    </lineage>
</organism>
<proteinExistence type="predicted"/>
<dbReference type="PATRIC" id="fig|1277257.4.peg.33"/>
<dbReference type="AlphaFoldDB" id="A0A0G3I5F3"/>
<accession>A0A0G3I5F3</accession>
<dbReference type="RefSeq" id="WP_047263793.1">
    <property type="nucleotide sequence ID" value="NZ_CP004021.1"/>
</dbReference>
<dbReference type="OrthoDB" id="7226450at2"/>
<dbReference type="STRING" id="1277257.G293_00155"/>
<dbReference type="Pfam" id="PF13884">
    <property type="entry name" value="Peptidase_S74"/>
    <property type="match status" value="1"/>
</dbReference>
<dbReference type="Proteomes" id="UP000035503">
    <property type="component" value="Chromosome"/>
</dbReference>
<evidence type="ECO:0000313" key="3">
    <source>
        <dbReference type="Proteomes" id="UP000035503"/>
    </source>
</evidence>
<dbReference type="KEGG" id="lau:G293_00155"/>
<name>A0A0G3I5F3_LIBAF</name>
<sequence length="388" mass="44882">MGKQSAPAAPDPKDIYSVQSSENIVNSLINSSRENMDQITPDGILRYKQDGVDKVVDPLIGREVSIPHYVQSYSLHPQQQEIYNRKNMNNLLLSDLLTRRITDILPDNINTNTTQFSAIPHTQDNNLPERETISSDEEKKILYDYPTVENQQYEKALLDRLQPLLQKDREDLETKLYNQGVMPGSVSWNRAIDETNRKLNDARLSTILKTSEEQERVDNMQARRAYFHNLAQAQRAQQKIAQRQQAFHEILSLMQGITSPKISIPFKNPTPIVPIDYAGIAQDSYRNKLAEWKEQKKEFYDILNMGNQLAPLISDRRMKRDIKPVANLYQYRYVSDPANIQRIGVMAQEINKIRPYSVIENHQGIQSVDYGRLFNIAQIRRKNKKRSA</sequence>
<dbReference type="InterPro" id="IPR030392">
    <property type="entry name" value="S74_ICA"/>
</dbReference>
<reference evidence="2 3" key="1">
    <citation type="journal article" date="2015" name="Genome Announc.">
        <title>Complete Genome Sequence of 'Candidatus Liberibacter africanus,' a Bacterium Associated with Citrus Huanglongbing.</title>
        <authorList>
            <person name="Lin H."/>
            <person name="Pietersen G."/>
            <person name="Han C."/>
            <person name="Read D.A."/>
            <person name="Lou B."/>
            <person name="Gupta G."/>
            <person name="Civerolo E.L."/>
        </authorList>
    </citation>
    <scope>NUCLEOTIDE SEQUENCE [LARGE SCALE GENOMIC DNA]</scope>
    <source>
        <strain evidence="2 3">PTSAPSY</strain>
    </source>
</reference>
<evidence type="ECO:0000313" key="2">
    <source>
        <dbReference type="EMBL" id="AKK19693.1"/>
    </source>
</evidence>
<gene>
    <name evidence="2" type="ORF">G293_00155</name>
</gene>
<evidence type="ECO:0000259" key="1">
    <source>
        <dbReference type="Pfam" id="PF13884"/>
    </source>
</evidence>
<keyword evidence="3" id="KW-1185">Reference proteome</keyword>
<protein>
    <recommendedName>
        <fullName evidence="1">Peptidase S74 domain-containing protein</fullName>
    </recommendedName>
</protein>
<dbReference type="EMBL" id="CP004021">
    <property type="protein sequence ID" value="AKK19693.1"/>
    <property type="molecule type" value="Genomic_DNA"/>
</dbReference>
<feature type="domain" description="Peptidase S74" evidence="1">
    <location>
        <begin position="314"/>
        <end position="358"/>
    </location>
</feature>